<reference evidence="1" key="1">
    <citation type="submission" date="2023-03" db="EMBL/GenBank/DDBJ databases">
        <title>Massive genome expansion in bonnet fungi (Mycena s.s.) driven by repeated elements and novel gene families across ecological guilds.</title>
        <authorList>
            <consortium name="Lawrence Berkeley National Laboratory"/>
            <person name="Harder C.B."/>
            <person name="Miyauchi S."/>
            <person name="Viragh M."/>
            <person name="Kuo A."/>
            <person name="Thoen E."/>
            <person name="Andreopoulos B."/>
            <person name="Lu D."/>
            <person name="Skrede I."/>
            <person name="Drula E."/>
            <person name="Henrissat B."/>
            <person name="Morin E."/>
            <person name="Kohler A."/>
            <person name="Barry K."/>
            <person name="LaButti K."/>
            <person name="Morin E."/>
            <person name="Salamov A."/>
            <person name="Lipzen A."/>
            <person name="Mereny Z."/>
            <person name="Hegedus B."/>
            <person name="Baldrian P."/>
            <person name="Stursova M."/>
            <person name="Weitz H."/>
            <person name="Taylor A."/>
            <person name="Grigoriev I.V."/>
            <person name="Nagy L.G."/>
            <person name="Martin F."/>
            <person name="Kauserud H."/>
        </authorList>
    </citation>
    <scope>NUCLEOTIDE SEQUENCE</scope>
    <source>
        <strain evidence="1">CBHHK188m</strain>
    </source>
</reference>
<evidence type="ECO:0008006" key="3">
    <source>
        <dbReference type="Google" id="ProtNLM"/>
    </source>
</evidence>
<dbReference type="AlphaFoldDB" id="A0AAD7NI91"/>
<keyword evidence="2" id="KW-1185">Reference proteome</keyword>
<proteinExistence type="predicted"/>
<protein>
    <recommendedName>
        <fullName evidence="3">F-box domain-containing protein</fullName>
    </recommendedName>
</protein>
<evidence type="ECO:0000313" key="2">
    <source>
        <dbReference type="Proteomes" id="UP001215280"/>
    </source>
</evidence>
<dbReference type="Proteomes" id="UP001215280">
    <property type="component" value="Unassembled WGS sequence"/>
</dbReference>
<gene>
    <name evidence="1" type="ORF">DFH07DRAFT_771230</name>
</gene>
<dbReference type="InterPro" id="IPR032675">
    <property type="entry name" value="LRR_dom_sf"/>
</dbReference>
<accession>A0AAD7NI91</accession>
<evidence type="ECO:0000313" key="1">
    <source>
        <dbReference type="EMBL" id="KAJ7761911.1"/>
    </source>
</evidence>
<dbReference type="SUPFAM" id="SSF52047">
    <property type="entry name" value="RNI-like"/>
    <property type="match status" value="1"/>
</dbReference>
<organism evidence="1 2">
    <name type="scientific">Mycena maculata</name>
    <dbReference type="NCBI Taxonomy" id="230809"/>
    <lineage>
        <taxon>Eukaryota</taxon>
        <taxon>Fungi</taxon>
        <taxon>Dikarya</taxon>
        <taxon>Basidiomycota</taxon>
        <taxon>Agaricomycotina</taxon>
        <taxon>Agaricomycetes</taxon>
        <taxon>Agaricomycetidae</taxon>
        <taxon>Agaricales</taxon>
        <taxon>Marasmiineae</taxon>
        <taxon>Mycenaceae</taxon>
        <taxon>Mycena</taxon>
    </lineage>
</organism>
<sequence length="273" mass="30025">MCDALWSTDVTVTIRNAPLLREVTLTEHPSLTVDMAWEQLTTLSITSHEAEEGLSTLQQCSNLLELDCSLRDTGRSPLAIPPFALPSLRHLRTGGRSILPFLTVPSLTHLDIWGPGFSGEMNELTQSLHALLERSVCPLNQLSFRVPPTGMSAAEFHSFLAETPSVVDLQLTFHASLDLITILQADGVLPRLETLRVLYATGHAPEDEVLTELLATLRSRREIIEGRATLDAFHLLRPKPNRTALPDAVKDELSALENGGMCISIDSKLDFFA</sequence>
<comment type="caution">
    <text evidence="1">The sequence shown here is derived from an EMBL/GenBank/DDBJ whole genome shotgun (WGS) entry which is preliminary data.</text>
</comment>
<dbReference type="EMBL" id="JARJLG010000044">
    <property type="protein sequence ID" value="KAJ7761911.1"/>
    <property type="molecule type" value="Genomic_DNA"/>
</dbReference>
<name>A0AAD7NI91_9AGAR</name>
<dbReference type="Gene3D" id="3.80.10.10">
    <property type="entry name" value="Ribonuclease Inhibitor"/>
    <property type="match status" value="1"/>
</dbReference>